<reference evidence="2 3" key="1">
    <citation type="journal article" date="2010" name="Int. J. Syst. Evol. Microbiol.">
        <title>Thiohalobacter thiocyanaticus gen. nov., sp. nov., a moderately halophilic, sulfur-oxidizing gammaproteobacterium from hypersaline lakes, that utilizes thiocyanate.</title>
        <authorList>
            <person name="Sorokin D.Y."/>
            <person name="Kovaleva O.L."/>
            <person name="Tourova T.P."/>
            <person name="Muyzer G."/>
        </authorList>
    </citation>
    <scope>NUCLEOTIDE SEQUENCE [LARGE SCALE GENOMIC DNA]</scope>
    <source>
        <strain evidence="2 3">Hrh1</strain>
    </source>
</reference>
<dbReference type="InterPro" id="IPR009875">
    <property type="entry name" value="PilZ_domain"/>
</dbReference>
<organism evidence="2 3">
    <name type="scientific">Thiohalobacter thiocyanaticus</name>
    <dbReference type="NCBI Taxonomy" id="585455"/>
    <lineage>
        <taxon>Bacteria</taxon>
        <taxon>Pseudomonadati</taxon>
        <taxon>Pseudomonadota</taxon>
        <taxon>Gammaproteobacteria</taxon>
        <taxon>Thiohalobacterales</taxon>
        <taxon>Thiohalobacteraceae</taxon>
        <taxon>Thiohalobacter</taxon>
    </lineage>
</organism>
<feature type="domain" description="PilZ" evidence="1">
    <location>
        <begin position="107"/>
        <end position="184"/>
    </location>
</feature>
<sequence length="205" mass="23573">MEHETIKSDDRREYFRLDDDVLLDYARVDDEQIATLRERIFDRVVDRFTVAATFATSSRTMSRILSSFSAGQPDLARYLKMMDQKLNQLARLFVIEEMNASGHVAARVNLSAGGMVFPSATEFSPDEMLQVRLALLPAMTGILAVARVIYCERSTQGNGLPWQVAVEYEHIRESDRDLIASHIMAREAERLRERREQEQEGREEE</sequence>
<dbReference type="RefSeq" id="WP_125181893.1">
    <property type="nucleotide sequence ID" value="NZ_QZMU01000001.1"/>
</dbReference>
<evidence type="ECO:0000259" key="1">
    <source>
        <dbReference type="Pfam" id="PF07238"/>
    </source>
</evidence>
<dbReference type="EMBL" id="QZMU01000001">
    <property type="protein sequence ID" value="RRQ22553.1"/>
    <property type="molecule type" value="Genomic_DNA"/>
</dbReference>
<evidence type="ECO:0000313" key="3">
    <source>
        <dbReference type="Proteomes" id="UP000287798"/>
    </source>
</evidence>
<dbReference type="Pfam" id="PF07238">
    <property type="entry name" value="PilZ"/>
    <property type="match status" value="1"/>
</dbReference>
<dbReference type="Gene3D" id="2.40.10.220">
    <property type="entry name" value="predicted glycosyltransferase like domains"/>
    <property type="match status" value="1"/>
</dbReference>
<gene>
    <name evidence="2" type="ORF">D6C00_11810</name>
</gene>
<evidence type="ECO:0000313" key="2">
    <source>
        <dbReference type="EMBL" id="RRQ22553.1"/>
    </source>
</evidence>
<dbReference type="GO" id="GO:0035438">
    <property type="term" value="F:cyclic-di-GMP binding"/>
    <property type="evidence" value="ECO:0007669"/>
    <property type="project" value="InterPro"/>
</dbReference>
<dbReference type="Proteomes" id="UP000287798">
    <property type="component" value="Unassembled WGS sequence"/>
</dbReference>
<proteinExistence type="predicted"/>
<keyword evidence="3" id="KW-1185">Reference proteome</keyword>
<comment type="caution">
    <text evidence="2">The sequence shown here is derived from an EMBL/GenBank/DDBJ whole genome shotgun (WGS) entry which is preliminary data.</text>
</comment>
<accession>A0A426QLA4</accession>
<name>A0A426QLA4_9GAMM</name>
<dbReference type="OrthoDB" id="5567005at2"/>
<dbReference type="AlphaFoldDB" id="A0A426QLA4"/>
<protein>
    <submittedName>
        <fullName evidence="2">PilZ domain-containing protein</fullName>
    </submittedName>
</protein>